<reference evidence="2 3" key="1">
    <citation type="submission" date="2016-09" db="EMBL/GenBank/DDBJ databases">
        <title>Couchioplanes caeruleus draft genome sequence.</title>
        <authorList>
            <person name="Sheehan J."/>
            <person name="Caffrey P."/>
        </authorList>
    </citation>
    <scope>NUCLEOTIDE SEQUENCE [LARGE SCALE GENOMIC DNA]</scope>
    <source>
        <strain evidence="2 3">DSM 43634</strain>
    </source>
</reference>
<protein>
    <recommendedName>
        <fullName evidence="4">Peptidase inhibitor family I36</fullName>
    </recommendedName>
</protein>
<feature type="signal peptide" evidence="1">
    <location>
        <begin position="1"/>
        <end position="27"/>
    </location>
</feature>
<evidence type="ECO:0000256" key="1">
    <source>
        <dbReference type="SAM" id="SignalP"/>
    </source>
</evidence>
<sequence>MQKSSILRRFLAAAGVVAGAMAAGAFAAEPAAAAVTYGCEYPRVCFYGNSDDASRKRNPTAGYKDAGYWQKLGPRSRGAYAVYNSRDDDTALLKFDLAGNDVVWCVRPNEYLFLNPTEYPGAVVELKISSRATCP</sequence>
<gene>
    <name evidence="2" type="ORF">BG844_06310</name>
</gene>
<name>A0A1K0FQV3_9ACTN</name>
<evidence type="ECO:0000313" key="2">
    <source>
        <dbReference type="EMBL" id="OJF15064.1"/>
    </source>
</evidence>
<dbReference type="Proteomes" id="UP000182486">
    <property type="component" value="Unassembled WGS sequence"/>
</dbReference>
<organism evidence="2 3">
    <name type="scientific">Couchioplanes caeruleus subsp. caeruleus</name>
    <dbReference type="NCBI Taxonomy" id="56427"/>
    <lineage>
        <taxon>Bacteria</taxon>
        <taxon>Bacillati</taxon>
        <taxon>Actinomycetota</taxon>
        <taxon>Actinomycetes</taxon>
        <taxon>Micromonosporales</taxon>
        <taxon>Micromonosporaceae</taxon>
        <taxon>Couchioplanes</taxon>
    </lineage>
</organism>
<evidence type="ECO:0000313" key="3">
    <source>
        <dbReference type="Proteomes" id="UP000182486"/>
    </source>
</evidence>
<dbReference type="InterPro" id="IPR006311">
    <property type="entry name" value="TAT_signal"/>
</dbReference>
<dbReference type="RefSeq" id="WP_071803792.1">
    <property type="nucleotide sequence ID" value="NZ_MEIA01000069.1"/>
</dbReference>
<keyword evidence="1" id="KW-0732">Signal</keyword>
<dbReference type="PROSITE" id="PS51318">
    <property type="entry name" value="TAT"/>
    <property type="match status" value="1"/>
</dbReference>
<accession>A0A1K0FQV3</accession>
<keyword evidence="3" id="KW-1185">Reference proteome</keyword>
<proteinExistence type="predicted"/>
<dbReference type="AlphaFoldDB" id="A0A1K0FQV3"/>
<comment type="caution">
    <text evidence="2">The sequence shown here is derived from an EMBL/GenBank/DDBJ whole genome shotgun (WGS) entry which is preliminary data.</text>
</comment>
<evidence type="ECO:0008006" key="4">
    <source>
        <dbReference type="Google" id="ProtNLM"/>
    </source>
</evidence>
<feature type="chain" id="PRO_5038685730" description="Peptidase inhibitor family I36" evidence="1">
    <location>
        <begin position="28"/>
        <end position="135"/>
    </location>
</feature>
<dbReference type="EMBL" id="MEIA01000069">
    <property type="protein sequence ID" value="OJF15064.1"/>
    <property type="molecule type" value="Genomic_DNA"/>
</dbReference>